<keyword evidence="2" id="KW-0812">Transmembrane</keyword>
<dbReference type="Pfam" id="PF14501">
    <property type="entry name" value="HATPase_c_5"/>
    <property type="match status" value="1"/>
</dbReference>
<keyword evidence="1" id="KW-0175">Coiled coil</keyword>
<keyword evidence="4" id="KW-0067">ATP-binding</keyword>
<evidence type="ECO:0000256" key="1">
    <source>
        <dbReference type="SAM" id="Coils"/>
    </source>
</evidence>
<sequence>MGIVMRNILLCLMLGTGCSIYYETIVPVRVWRTAWVKYTAVPAFALGFLVIAFTEIPPYILQPVRVIAVLWLASWIYFQIKAVQSLILSVLFCAAMWIVTAIVVSAVYALPPEYRGLEMIEEELSYSVLLCLMLVFHFRYRKKISGLTGAQWARFGYFPIFSMIVIMAISMMMGGGDTERLVAVAGFGVLNVIALYFIGNILEKDAQVQEMRLLQERTQNQMKMYQNMQKNYERQRRDLHDYKNQLTCIQGLLLEDRREEALHYVETLNGRLRKNADFVNTNHAVVNVVLNQKYQSALERNITMLLSVNDLSGLTMREEDLVTLLVNLLDNAVEACEKLEENRVIRFKMVLEEGELILSVRNPVAVPVIIDGRRIVTTKKDGGGNHGIGLLNVNGVIERSGGTSALRCEDGWFCFSAMIPAAE</sequence>
<keyword evidence="2" id="KW-0472">Membrane</keyword>
<evidence type="ECO:0000313" key="4">
    <source>
        <dbReference type="EMBL" id="RGM02801.1"/>
    </source>
</evidence>
<dbReference type="AlphaFoldDB" id="A0A3E4U5W0"/>
<reference evidence="4 5" key="1">
    <citation type="submission" date="2018-08" db="EMBL/GenBank/DDBJ databases">
        <title>A genome reference for cultivated species of the human gut microbiota.</title>
        <authorList>
            <person name="Zou Y."/>
            <person name="Xue W."/>
            <person name="Luo G."/>
        </authorList>
    </citation>
    <scope>NUCLEOTIDE SEQUENCE [LARGE SCALE GENOMIC DNA]</scope>
    <source>
        <strain evidence="4 5">TF05-11AC</strain>
    </source>
</reference>
<dbReference type="RefSeq" id="WP_117634140.1">
    <property type="nucleotide sequence ID" value="NZ_QRQF01000025.1"/>
</dbReference>
<dbReference type="PROSITE" id="PS51257">
    <property type="entry name" value="PROKAR_LIPOPROTEIN"/>
    <property type="match status" value="1"/>
</dbReference>
<dbReference type="CDD" id="cd16935">
    <property type="entry name" value="HATPase_AgrC-ComD-like"/>
    <property type="match status" value="1"/>
</dbReference>
<dbReference type="InterPro" id="IPR032834">
    <property type="entry name" value="NatK-like_C"/>
</dbReference>
<evidence type="ECO:0000313" key="5">
    <source>
        <dbReference type="Proteomes" id="UP000261257"/>
    </source>
</evidence>
<dbReference type="SUPFAM" id="SSF55874">
    <property type="entry name" value="ATPase domain of HSP90 chaperone/DNA topoisomerase II/histidine kinase"/>
    <property type="match status" value="1"/>
</dbReference>
<dbReference type="GO" id="GO:0042802">
    <property type="term" value="F:identical protein binding"/>
    <property type="evidence" value="ECO:0007669"/>
    <property type="project" value="TreeGrafter"/>
</dbReference>
<dbReference type="InterPro" id="IPR036890">
    <property type="entry name" value="HATPase_C_sf"/>
</dbReference>
<dbReference type="Proteomes" id="UP000261257">
    <property type="component" value="Unassembled WGS sequence"/>
</dbReference>
<dbReference type="EMBL" id="QSSQ01000018">
    <property type="protein sequence ID" value="RGM02801.1"/>
    <property type="molecule type" value="Genomic_DNA"/>
</dbReference>
<feature type="transmembrane region" description="Helical" evidence="2">
    <location>
        <begin position="6"/>
        <end position="22"/>
    </location>
</feature>
<gene>
    <name evidence="4" type="ORF">DXC39_17330</name>
</gene>
<evidence type="ECO:0000256" key="2">
    <source>
        <dbReference type="SAM" id="Phobius"/>
    </source>
</evidence>
<feature type="transmembrane region" description="Helical" evidence="2">
    <location>
        <begin position="124"/>
        <end position="140"/>
    </location>
</feature>
<feature type="transmembrane region" description="Helical" evidence="2">
    <location>
        <begin position="34"/>
        <end position="53"/>
    </location>
</feature>
<organism evidence="4 5">
    <name type="scientific">Hungatella hathewayi</name>
    <dbReference type="NCBI Taxonomy" id="154046"/>
    <lineage>
        <taxon>Bacteria</taxon>
        <taxon>Bacillati</taxon>
        <taxon>Bacillota</taxon>
        <taxon>Clostridia</taxon>
        <taxon>Lachnospirales</taxon>
        <taxon>Lachnospiraceae</taxon>
        <taxon>Hungatella</taxon>
    </lineage>
</organism>
<feature type="transmembrane region" description="Helical" evidence="2">
    <location>
        <begin position="85"/>
        <end position="109"/>
    </location>
</feature>
<feature type="coiled-coil region" evidence="1">
    <location>
        <begin position="215"/>
        <end position="245"/>
    </location>
</feature>
<dbReference type="Gene3D" id="3.30.565.10">
    <property type="entry name" value="Histidine kinase-like ATPase, C-terminal domain"/>
    <property type="match status" value="1"/>
</dbReference>
<dbReference type="PANTHER" id="PTHR40448">
    <property type="entry name" value="TWO-COMPONENT SENSOR HISTIDINE KINASE"/>
    <property type="match status" value="1"/>
</dbReference>
<protein>
    <submittedName>
        <fullName evidence="4">ATP-binding protein</fullName>
    </submittedName>
</protein>
<evidence type="ECO:0000259" key="3">
    <source>
        <dbReference type="Pfam" id="PF14501"/>
    </source>
</evidence>
<name>A0A3E4U5W0_9FIRM</name>
<keyword evidence="4" id="KW-0547">Nucleotide-binding</keyword>
<proteinExistence type="predicted"/>
<dbReference type="GO" id="GO:0005524">
    <property type="term" value="F:ATP binding"/>
    <property type="evidence" value="ECO:0007669"/>
    <property type="project" value="UniProtKB-KW"/>
</dbReference>
<feature type="transmembrane region" description="Helical" evidence="2">
    <location>
        <begin position="181"/>
        <end position="202"/>
    </location>
</feature>
<keyword evidence="2" id="KW-1133">Transmembrane helix</keyword>
<dbReference type="PANTHER" id="PTHR40448:SF1">
    <property type="entry name" value="TWO-COMPONENT SENSOR HISTIDINE KINASE"/>
    <property type="match status" value="1"/>
</dbReference>
<feature type="domain" description="Sensor histidine kinase NatK-like C-terminal" evidence="3">
    <location>
        <begin position="319"/>
        <end position="420"/>
    </location>
</feature>
<comment type="caution">
    <text evidence="4">The sequence shown here is derived from an EMBL/GenBank/DDBJ whole genome shotgun (WGS) entry which is preliminary data.</text>
</comment>
<feature type="transmembrane region" description="Helical" evidence="2">
    <location>
        <begin position="152"/>
        <end position="175"/>
    </location>
</feature>
<accession>A0A3E4U5W0</accession>